<accession>A0A819PJ70</accession>
<dbReference type="PANTHER" id="PTHR31212">
    <property type="entry name" value="ALPHA-KETOGLUTARATE-DEPENDENT DIOXYGENASE ALKB HOMOLOG 3"/>
    <property type="match status" value="1"/>
</dbReference>
<dbReference type="EMBL" id="CAJNOV010007351">
    <property type="protein sequence ID" value="CAF1282152.1"/>
    <property type="molecule type" value="Genomic_DNA"/>
</dbReference>
<evidence type="ECO:0000313" key="3">
    <source>
        <dbReference type="EMBL" id="CAF1282152.1"/>
    </source>
</evidence>
<proteinExistence type="predicted"/>
<dbReference type="PANTHER" id="PTHR31212:SF5">
    <property type="entry name" value="ISOCHORISMATASE FAMILY PROTEIN FAMILY (AFU_ORTHOLOGUE AFUA_3G14500)"/>
    <property type="match status" value="1"/>
</dbReference>
<dbReference type="Proteomes" id="UP000663824">
    <property type="component" value="Unassembled WGS sequence"/>
</dbReference>
<evidence type="ECO:0000259" key="2">
    <source>
        <dbReference type="PROSITE" id="PS51471"/>
    </source>
</evidence>
<feature type="domain" description="Fe2OG dioxygenase" evidence="2">
    <location>
        <begin position="108"/>
        <end position="222"/>
    </location>
</feature>
<dbReference type="Proteomes" id="UP000681967">
    <property type="component" value="Unassembled WGS sequence"/>
</dbReference>
<evidence type="ECO:0000313" key="6">
    <source>
        <dbReference type="EMBL" id="CAF2061290.1"/>
    </source>
</evidence>
<dbReference type="GO" id="GO:0006307">
    <property type="term" value="P:DNA alkylation repair"/>
    <property type="evidence" value="ECO:0007669"/>
    <property type="project" value="InterPro"/>
</dbReference>
<dbReference type="InterPro" id="IPR037151">
    <property type="entry name" value="AlkB-like_sf"/>
</dbReference>
<dbReference type="Proteomes" id="UP000676336">
    <property type="component" value="Unassembled WGS sequence"/>
</dbReference>
<dbReference type="PROSITE" id="PS51471">
    <property type="entry name" value="FE2OG_OXY"/>
    <property type="match status" value="1"/>
</dbReference>
<keyword evidence="11" id="KW-1185">Reference proteome</keyword>
<evidence type="ECO:0000313" key="11">
    <source>
        <dbReference type="Proteomes" id="UP000663866"/>
    </source>
</evidence>
<dbReference type="EMBL" id="CAJOBH010000053">
    <property type="protein sequence ID" value="CAF3754005.1"/>
    <property type="molecule type" value="Genomic_DNA"/>
</dbReference>
<organism evidence="10 11">
    <name type="scientific">Rotaria magnacalcarata</name>
    <dbReference type="NCBI Taxonomy" id="392030"/>
    <lineage>
        <taxon>Eukaryota</taxon>
        <taxon>Metazoa</taxon>
        <taxon>Spiralia</taxon>
        <taxon>Gnathifera</taxon>
        <taxon>Rotifera</taxon>
        <taxon>Eurotatoria</taxon>
        <taxon>Bdelloidea</taxon>
        <taxon>Philodinida</taxon>
        <taxon>Philodinidae</taxon>
        <taxon>Rotaria</taxon>
    </lineage>
</organism>
<dbReference type="SUPFAM" id="SSF51197">
    <property type="entry name" value="Clavaminate synthase-like"/>
    <property type="match status" value="1"/>
</dbReference>
<evidence type="ECO:0000313" key="7">
    <source>
        <dbReference type="EMBL" id="CAF3754005.1"/>
    </source>
</evidence>
<evidence type="ECO:0000313" key="5">
    <source>
        <dbReference type="EMBL" id="CAF2043117.1"/>
    </source>
</evidence>
<dbReference type="InterPro" id="IPR032854">
    <property type="entry name" value="ALKBH3"/>
</dbReference>
<dbReference type="InterPro" id="IPR005123">
    <property type="entry name" value="Oxoglu/Fe-dep_dioxygenase_dom"/>
</dbReference>
<dbReference type="Gene3D" id="2.60.120.590">
    <property type="entry name" value="Alpha-ketoglutarate-dependent dioxygenase AlkB-like"/>
    <property type="match status" value="1"/>
</dbReference>
<dbReference type="EMBL" id="CAJOBJ010000227">
    <property type="protein sequence ID" value="CAF3806467.1"/>
    <property type="molecule type" value="Genomic_DNA"/>
</dbReference>
<dbReference type="EMBL" id="CAJOBG010002509">
    <property type="protein sequence ID" value="CAF4011487.1"/>
    <property type="molecule type" value="Genomic_DNA"/>
</dbReference>
<dbReference type="Proteomes" id="UP000663866">
    <property type="component" value="Unassembled WGS sequence"/>
</dbReference>
<gene>
    <name evidence="7" type="ORF">BYL167_LOCUS486</name>
    <name evidence="3" type="ORF">CJN711_LOCUS16038</name>
    <name evidence="8" type="ORF">GIL414_LOCUS1387</name>
    <name evidence="4" type="ORF">KQP761_LOCUS38368</name>
    <name evidence="6" type="ORF">MBJ925_LOCUS14976</name>
    <name evidence="10" type="ORF">OVN521_LOCUS15648</name>
    <name evidence="9" type="ORF">SMN809_LOCUS11662</name>
    <name evidence="5" type="ORF">WKI299_LOCUS8682</name>
</gene>
<dbReference type="Proteomes" id="UP000681720">
    <property type="component" value="Unassembled WGS sequence"/>
</dbReference>
<dbReference type="EMBL" id="CAJNOW010021823">
    <property type="protein sequence ID" value="CAF1685524.1"/>
    <property type="molecule type" value="Genomic_DNA"/>
</dbReference>
<reference evidence="10" key="1">
    <citation type="submission" date="2021-02" db="EMBL/GenBank/DDBJ databases">
        <authorList>
            <person name="Nowell W R."/>
        </authorList>
    </citation>
    <scope>NUCLEOTIDE SEQUENCE</scope>
</reference>
<sequence length="296" mass="34583">MASNIPSWAQNAIVHGSNDSFLLLDIFPTEVADDLFYKLHDEVKWNTMRQKGKRVPREICIQGTITIENDDEYEPLYRHPADEQPELVSWTPTALTIKERIEEILQQNINHALIQYYKNGKDNIGEHSDKTLDILLNSNIVNYSLGAARKMTLINKRQYDIREEFKLPHNSLFILGWRTNREWYHSIRPDKRPNSEKDTDELAFYGERISLTLRSIATFINRNTGLIYGQGARYKTISEQTEDSADRYENDEMDMLYAFSAENRQSSSFDWNANYGRGFNALNFNVLNSRNGKRRK</sequence>
<dbReference type="EMBL" id="CAJNRF010002810">
    <property type="protein sequence ID" value="CAF2043117.1"/>
    <property type="molecule type" value="Genomic_DNA"/>
</dbReference>
<dbReference type="EMBL" id="CAJOBI010004257">
    <property type="protein sequence ID" value="CAF3995916.1"/>
    <property type="molecule type" value="Genomic_DNA"/>
</dbReference>
<name>A0A819PJ70_9BILA</name>
<dbReference type="Pfam" id="PF13532">
    <property type="entry name" value="2OG-FeII_Oxy_2"/>
    <property type="match status" value="1"/>
</dbReference>
<dbReference type="Proteomes" id="UP000663834">
    <property type="component" value="Unassembled WGS sequence"/>
</dbReference>
<dbReference type="InterPro" id="IPR027450">
    <property type="entry name" value="AlkB-like"/>
</dbReference>
<dbReference type="Proteomes" id="UP000663855">
    <property type="component" value="Unassembled WGS sequence"/>
</dbReference>
<dbReference type="Proteomes" id="UP000663856">
    <property type="component" value="Unassembled WGS sequence"/>
</dbReference>
<protein>
    <recommendedName>
        <fullName evidence="2">Fe2OG dioxygenase domain-containing protein</fullName>
    </recommendedName>
</protein>
<evidence type="ECO:0000313" key="9">
    <source>
        <dbReference type="EMBL" id="CAF3995916.1"/>
    </source>
</evidence>
<evidence type="ECO:0000256" key="1">
    <source>
        <dbReference type="ARBA" id="ARBA00001954"/>
    </source>
</evidence>
<comment type="cofactor">
    <cofactor evidence="1">
        <name>Fe(2+)</name>
        <dbReference type="ChEBI" id="CHEBI:29033"/>
    </cofactor>
</comment>
<evidence type="ECO:0000313" key="8">
    <source>
        <dbReference type="EMBL" id="CAF3806467.1"/>
    </source>
</evidence>
<dbReference type="EMBL" id="CAJNRE010006993">
    <property type="protein sequence ID" value="CAF2061290.1"/>
    <property type="molecule type" value="Genomic_DNA"/>
</dbReference>
<evidence type="ECO:0000313" key="10">
    <source>
        <dbReference type="EMBL" id="CAF4011487.1"/>
    </source>
</evidence>
<dbReference type="GO" id="GO:0051213">
    <property type="term" value="F:dioxygenase activity"/>
    <property type="evidence" value="ECO:0007669"/>
    <property type="project" value="InterPro"/>
</dbReference>
<dbReference type="AlphaFoldDB" id="A0A819PJ70"/>
<comment type="caution">
    <text evidence="10">The sequence shown here is derived from an EMBL/GenBank/DDBJ whole genome shotgun (WGS) entry which is preliminary data.</text>
</comment>
<evidence type="ECO:0000313" key="4">
    <source>
        <dbReference type="EMBL" id="CAF1685524.1"/>
    </source>
</evidence>
<dbReference type="OrthoDB" id="445341at2759"/>